<dbReference type="SMART" id="SM00220">
    <property type="entry name" value="S_TKc"/>
    <property type="match status" value="1"/>
</dbReference>
<feature type="region of interest" description="Disordered" evidence="1">
    <location>
        <begin position="757"/>
        <end position="776"/>
    </location>
</feature>
<keyword evidence="4" id="KW-1185">Reference proteome</keyword>
<dbReference type="InterPro" id="IPR051681">
    <property type="entry name" value="Ser/Thr_Kinases-Pseudokinases"/>
</dbReference>
<proteinExistence type="predicted"/>
<feature type="region of interest" description="Disordered" evidence="1">
    <location>
        <begin position="1021"/>
        <end position="1043"/>
    </location>
</feature>
<accession>A0AAD3HHC0</accession>
<dbReference type="Pfam" id="PF07714">
    <property type="entry name" value="PK_Tyr_Ser-Thr"/>
    <property type="match status" value="1"/>
</dbReference>
<comment type="caution">
    <text evidence="3">The sequence shown here is derived from an EMBL/GenBank/DDBJ whole genome shotgun (WGS) entry which is preliminary data.</text>
</comment>
<reference evidence="3 4" key="1">
    <citation type="journal article" date="2021" name="Sci. Rep.">
        <title>Genome sequencing of the multicellular alga Astrephomene provides insights into convergent evolution of germ-soma differentiation.</title>
        <authorList>
            <person name="Yamashita S."/>
            <person name="Yamamoto K."/>
            <person name="Matsuzaki R."/>
            <person name="Suzuki S."/>
            <person name="Yamaguchi H."/>
            <person name="Hirooka S."/>
            <person name="Minakuchi Y."/>
            <person name="Miyagishima S."/>
            <person name="Kawachi M."/>
            <person name="Toyoda A."/>
            <person name="Nozaki H."/>
        </authorList>
    </citation>
    <scope>NUCLEOTIDE SEQUENCE [LARGE SCALE GENOMIC DNA]</scope>
    <source>
        <strain evidence="3 4">NIES-4017</strain>
    </source>
</reference>
<dbReference type="PROSITE" id="PS00108">
    <property type="entry name" value="PROTEIN_KINASE_ST"/>
    <property type="match status" value="1"/>
</dbReference>
<dbReference type="InterPro" id="IPR000719">
    <property type="entry name" value="Prot_kinase_dom"/>
</dbReference>
<dbReference type="InterPro" id="IPR008271">
    <property type="entry name" value="Ser/Thr_kinase_AS"/>
</dbReference>
<feature type="compositionally biased region" description="Gly residues" evidence="1">
    <location>
        <begin position="1031"/>
        <end position="1042"/>
    </location>
</feature>
<organism evidence="3 4">
    <name type="scientific">Astrephomene gubernaculifera</name>
    <dbReference type="NCBI Taxonomy" id="47775"/>
    <lineage>
        <taxon>Eukaryota</taxon>
        <taxon>Viridiplantae</taxon>
        <taxon>Chlorophyta</taxon>
        <taxon>core chlorophytes</taxon>
        <taxon>Chlorophyceae</taxon>
        <taxon>CS clade</taxon>
        <taxon>Chlamydomonadales</taxon>
        <taxon>Astrephomenaceae</taxon>
        <taxon>Astrephomene</taxon>
    </lineage>
</organism>
<protein>
    <recommendedName>
        <fullName evidence="2">Protein kinase domain-containing protein</fullName>
    </recommendedName>
</protein>
<sequence>MVKLKPAILACLFGGTAQVELKYAEGRREAAGPEVSQPDQRPTAPPHLLDTSPFRLKEPQQQDSKLALLQLLRDLGCLEGGWHSRACAALAAISSAVDAREVRLYGASTPFALGEDDKGQQQDVAQAHRPFILLAYAADPHTTDTNTTATKTHAGTAAVSGASGAVNVGRTSPAASAAFRGPINEPAAGDDGGDMGWGPQLLPGQEVWPVVFDGGEAGRVGGKLGEESERGQQGQGHERQQELLESLPVMLGRMVQDKVPILSVAPSRNPLRERAVTEAATSAAGNATVATATIAAADLTTANHHHNHHLSGHCVHALGTMNRNGTSSAVNETEEDGSSAFAAILPLTTGKCITGALWIAGHNKNSTTIRSNAKLGRGEDGGPCPCPSLLTCPTSLAQLAVGLSMCLMGAADAPHVAVLSQSLRQLALAGSMQQLVGGLCDAVTAHVRQRFMLDPRVVAALIPEPSSTVGLMFSWGAADAASASAAAAAAATITTRAQSRLMRASTTSLAGINVVPAAPDGEESRLEGGMEAVPAQARPVAALLGAETLQVLGRVKSETTAQGTRRGPAAAATSGRGFGRSCNMERGEVPPCRSVGRPGSVSRVVALTEIMNVETLAATGVSAFYSVGGGSVGGIASGSCVALHVKPFPLAQTLLKQLVRKGSTVGSMDSGGGVAATAAAVVGAKATTSTVAAAKAGTSAAGATSSRVNPGGTTAHRRKALATVIENCAMHVQDPRQPSRDILMLLANANLPGIGGNGGGGGASTGSTEQGSSLAPGHHGGLTSLILLALPVVGSGGVEGKGMLGLYVTFAQRLPQQLLLEAQKHVAEMLEALSPVVSWKMLHELSLELETLTTASPGLYAVLEAAPPQPPPPTAETAAAFLHGSSPLLDSRAFSPLLGGRTRSQLPQVPPRQLQQVNARNFSLSQLPGSTLGGLMSARTSACAAGDCSTDGGGGDEGVAPMYSTMFDSSRPPESNAHMDLMNTGLGYGGGGGGELGTGTLSTMRLWRRYEAVAAASATTGPVEQGMATQTGGGAGGGGGGSTRSASVIVMEEMDTAHNTLTAQMPLLVASLQEKINSAKAGAAAAAAAALAAIIPSSNPRRPAGPSFGSGPQRQRQLAAPALGDLAQIELHSQLGFGGCAVVFKGALGMLDCAIKLMEMPEVDDAVDLNLADMGPQYAGSGGGGTATSHAEVQKQQLGARRALLRNAMELAVTTCISHPNIMQVYSTFSNVMLARNVGPDGTMTLKLVPAQPEAGKDPGSAPPCTALVCEWCDRGCLGSALARRTFPEVFLLQHDPNQHSHMSSNSGDNTASALRVLDYKGMLMTLLDVAMALRHLHSHGLIHRDVKPANVLLRSCATDARGFTAKLADFGFATLLDQPGDERSGGRPFAIVEESCGTVTHMAPECWSQPCRLDASCDVYSFGILMWELTAGGVRPYLEVAPANIPRLVLAGMRPVFHESVSPAYRLIAQRCWAADPSRRPRSSEVVTAVQRLLTSRLLEPK</sequence>
<dbReference type="PROSITE" id="PS50011">
    <property type="entry name" value="PROTEIN_KINASE_DOM"/>
    <property type="match status" value="1"/>
</dbReference>
<dbReference type="InterPro" id="IPR011009">
    <property type="entry name" value="Kinase-like_dom_sf"/>
</dbReference>
<dbReference type="GO" id="GO:0004674">
    <property type="term" value="F:protein serine/threonine kinase activity"/>
    <property type="evidence" value="ECO:0007669"/>
    <property type="project" value="TreeGrafter"/>
</dbReference>
<feature type="region of interest" description="Disordered" evidence="1">
    <location>
        <begin position="176"/>
        <end position="200"/>
    </location>
</feature>
<evidence type="ECO:0000313" key="4">
    <source>
        <dbReference type="Proteomes" id="UP001054857"/>
    </source>
</evidence>
<evidence type="ECO:0000259" key="2">
    <source>
        <dbReference type="PROSITE" id="PS50011"/>
    </source>
</evidence>
<dbReference type="Gene3D" id="1.10.510.10">
    <property type="entry name" value="Transferase(Phosphotransferase) domain 1"/>
    <property type="match status" value="1"/>
</dbReference>
<feature type="compositionally biased region" description="Basic and acidic residues" evidence="1">
    <location>
        <begin position="224"/>
        <end position="240"/>
    </location>
</feature>
<evidence type="ECO:0000256" key="1">
    <source>
        <dbReference type="SAM" id="MobiDB-lite"/>
    </source>
</evidence>
<feature type="domain" description="Protein kinase" evidence="2">
    <location>
        <begin position="1129"/>
        <end position="1495"/>
    </location>
</feature>
<dbReference type="SUPFAM" id="SSF56112">
    <property type="entry name" value="Protein kinase-like (PK-like)"/>
    <property type="match status" value="1"/>
</dbReference>
<dbReference type="EMBL" id="BMAR01000001">
    <property type="protein sequence ID" value="GFR41344.1"/>
    <property type="molecule type" value="Genomic_DNA"/>
</dbReference>
<dbReference type="PANTHER" id="PTHR44329:SF214">
    <property type="entry name" value="PROTEIN KINASE DOMAIN-CONTAINING PROTEIN"/>
    <property type="match status" value="1"/>
</dbReference>
<gene>
    <name evidence="3" type="ORF">Agub_g2029</name>
</gene>
<name>A0AAD3HHC0_9CHLO</name>
<feature type="region of interest" description="Disordered" evidence="1">
    <location>
        <begin position="28"/>
        <end position="50"/>
    </location>
</feature>
<dbReference type="PANTHER" id="PTHR44329">
    <property type="entry name" value="SERINE/THREONINE-PROTEIN KINASE TNNI3K-RELATED"/>
    <property type="match status" value="1"/>
</dbReference>
<evidence type="ECO:0000313" key="3">
    <source>
        <dbReference type="EMBL" id="GFR41344.1"/>
    </source>
</evidence>
<feature type="region of interest" description="Disordered" evidence="1">
    <location>
        <begin position="213"/>
        <end position="240"/>
    </location>
</feature>
<dbReference type="InterPro" id="IPR001245">
    <property type="entry name" value="Ser-Thr/Tyr_kinase_cat_dom"/>
</dbReference>
<feature type="region of interest" description="Disordered" evidence="1">
    <location>
        <begin position="558"/>
        <end position="579"/>
    </location>
</feature>
<dbReference type="GO" id="GO:0005524">
    <property type="term" value="F:ATP binding"/>
    <property type="evidence" value="ECO:0007669"/>
    <property type="project" value="InterPro"/>
</dbReference>
<dbReference type="Proteomes" id="UP001054857">
    <property type="component" value="Unassembled WGS sequence"/>
</dbReference>